<feature type="chain" id="PRO_5042076062" description="Secreted protein" evidence="1">
    <location>
        <begin position="20"/>
        <end position="146"/>
    </location>
</feature>
<evidence type="ECO:0000313" key="2">
    <source>
        <dbReference type="EMBL" id="KAF8424786.1"/>
    </source>
</evidence>
<reference evidence="2" key="1">
    <citation type="submission" date="2019-10" db="EMBL/GenBank/DDBJ databases">
        <authorList>
            <consortium name="DOE Joint Genome Institute"/>
            <person name="Kuo A."/>
            <person name="Miyauchi S."/>
            <person name="Kiss E."/>
            <person name="Drula E."/>
            <person name="Kohler A."/>
            <person name="Sanchez-Garcia M."/>
            <person name="Andreopoulos B."/>
            <person name="Barry K.W."/>
            <person name="Bonito G."/>
            <person name="Buee M."/>
            <person name="Carver A."/>
            <person name="Chen C."/>
            <person name="Cichocki N."/>
            <person name="Clum A."/>
            <person name="Culley D."/>
            <person name="Crous P.W."/>
            <person name="Fauchery L."/>
            <person name="Girlanda M."/>
            <person name="Hayes R."/>
            <person name="Keri Z."/>
            <person name="LaButti K."/>
            <person name="Lipzen A."/>
            <person name="Lombard V."/>
            <person name="Magnuson J."/>
            <person name="Maillard F."/>
            <person name="Morin E."/>
            <person name="Murat C."/>
            <person name="Nolan M."/>
            <person name="Ohm R."/>
            <person name="Pangilinan J."/>
            <person name="Pereira M."/>
            <person name="Perotto S."/>
            <person name="Peter M."/>
            <person name="Riley R."/>
            <person name="Sitrit Y."/>
            <person name="Stielow B."/>
            <person name="Szollosi G."/>
            <person name="Zifcakova L."/>
            <person name="Stursova M."/>
            <person name="Spatafora J.W."/>
            <person name="Tedersoo L."/>
            <person name="Vaario L.-M."/>
            <person name="Yamada A."/>
            <person name="Yan M."/>
            <person name="Wang P."/>
            <person name="Xu J."/>
            <person name="Bruns T."/>
            <person name="Baldrian P."/>
            <person name="Vilgalys R."/>
            <person name="Henrissat B."/>
            <person name="Grigoriev I.V."/>
            <person name="Hibbett D."/>
            <person name="Nagy L.G."/>
            <person name="Martin F.M."/>
        </authorList>
    </citation>
    <scope>NUCLEOTIDE SEQUENCE</scope>
    <source>
        <strain evidence="2">BED1</strain>
    </source>
</reference>
<sequence>MKRGFLPLISGAYMMVCNAAPVTKTVTCDDSHYASSNKVAMMNEHDQPTPRVMKIMVFSPRPPPSLLFWPSLLDLEYNADLMCIGLASRGRVDVDSLPGSKSCRRMGAGVMMTSQVWMGEVKYLEQVALGLISVRMGKRGLALPRG</sequence>
<keyword evidence="1" id="KW-0732">Signal</keyword>
<gene>
    <name evidence="2" type="ORF">L210DRAFT_2095869</name>
</gene>
<name>A0AAD4BFH1_BOLED</name>
<comment type="caution">
    <text evidence="2">The sequence shown here is derived from an EMBL/GenBank/DDBJ whole genome shotgun (WGS) entry which is preliminary data.</text>
</comment>
<evidence type="ECO:0000256" key="1">
    <source>
        <dbReference type="SAM" id="SignalP"/>
    </source>
</evidence>
<dbReference type="EMBL" id="WHUW01000101">
    <property type="protein sequence ID" value="KAF8424786.1"/>
    <property type="molecule type" value="Genomic_DNA"/>
</dbReference>
<reference evidence="2" key="2">
    <citation type="journal article" date="2020" name="Nat. Commun.">
        <title>Large-scale genome sequencing of mycorrhizal fungi provides insights into the early evolution of symbiotic traits.</title>
        <authorList>
            <person name="Miyauchi S."/>
            <person name="Kiss E."/>
            <person name="Kuo A."/>
            <person name="Drula E."/>
            <person name="Kohler A."/>
            <person name="Sanchez-Garcia M."/>
            <person name="Morin E."/>
            <person name="Andreopoulos B."/>
            <person name="Barry K.W."/>
            <person name="Bonito G."/>
            <person name="Buee M."/>
            <person name="Carver A."/>
            <person name="Chen C."/>
            <person name="Cichocki N."/>
            <person name="Clum A."/>
            <person name="Culley D."/>
            <person name="Crous P.W."/>
            <person name="Fauchery L."/>
            <person name="Girlanda M."/>
            <person name="Hayes R.D."/>
            <person name="Keri Z."/>
            <person name="LaButti K."/>
            <person name="Lipzen A."/>
            <person name="Lombard V."/>
            <person name="Magnuson J."/>
            <person name="Maillard F."/>
            <person name="Murat C."/>
            <person name="Nolan M."/>
            <person name="Ohm R.A."/>
            <person name="Pangilinan J."/>
            <person name="Pereira M.F."/>
            <person name="Perotto S."/>
            <person name="Peter M."/>
            <person name="Pfister S."/>
            <person name="Riley R."/>
            <person name="Sitrit Y."/>
            <person name="Stielow J.B."/>
            <person name="Szollosi G."/>
            <person name="Zifcakova L."/>
            <person name="Stursova M."/>
            <person name="Spatafora J.W."/>
            <person name="Tedersoo L."/>
            <person name="Vaario L.M."/>
            <person name="Yamada A."/>
            <person name="Yan M."/>
            <person name="Wang P."/>
            <person name="Xu J."/>
            <person name="Bruns T."/>
            <person name="Baldrian P."/>
            <person name="Vilgalys R."/>
            <person name="Dunand C."/>
            <person name="Henrissat B."/>
            <person name="Grigoriev I.V."/>
            <person name="Hibbett D."/>
            <person name="Nagy L.G."/>
            <person name="Martin F.M."/>
        </authorList>
    </citation>
    <scope>NUCLEOTIDE SEQUENCE</scope>
    <source>
        <strain evidence="2">BED1</strain>
    </source>
</reference>
<evidence type="ECO:0008006" key="4">
    <source>
        <dbReference type="Google" id="ProtNLM"/>
    </source>
</evidence>
<dbReference type="Proteomes" id="UP001194468">
    <property type="component" value="Unassembled WGS sequence"/>
</dbReference>
<dbReference type="AlphaFoldDB" id="A0AAD4BFH1"/>
<organism evidence="2 3">
    <name type="scientific">Boletus edulis BED1</name>
    <dbReference type="NCBI Taxonomy" id="1328754"/>
    <lineage>
        <taxon>Eukaryota</taxon>
        <taxon>Fungi</taxon>
        <taxon>Dikarya</taxon>
        <taxon>Basidiomycota</taxon>
        <taxon>Agaricomycotina</taxon>
        <taxon>Agaricomycetes</taxon>
        <taxon>Agaricomycetidae</taxon>
        <taxon>Boletales</taxon>
        <taxon>Boletineae</taxon>
        <taxon>Boletaceae</taxon>
        <taxon>Boletoideae</taxon>
        <taxon>Boletus</taxon>
    </lineage>
</organism>
<protein>
    <recommendedName>
        <fullName evidence="4">Secreted protein</fullName>
    </recommendedName>
</protein>
<keyword evidence="3" id="KW-1185">Reference proteome</keyword>
<feature type="signal peptide" evidence="1">
    <location>
        <begin position="1"/>
        <end position="19"/>
    </location>
</feature>
<proteinExistence type="predicted"/>
<accession>A0AAD4BFH1</accession>
<evidence type="ECO:0000313" key="3">
    <source>
        <dbReference type="Proteomes" id="UP001194468"/>
    </source>
</evidence>